<reference evidence="3" key="1">
    <citation type="journal article" date="2020" name="Stud. Mycol.">
        <title>101 Dothideomycetes genomes: a test case for predicting lifestyles and emergence of pathogens.</title>
        <authorList>
            <person name="Haridas S."/>
            <person name="Albert R."/>
            <person name="Binder M."/>
            <person name="Bloem J."/>
            <person name="Labutti K."/>
            <person name="Salamov A."/>
            <person name="Andreopoulos B."/>
            <person name="Baker S."/>
            <person name="Barry K."/>
            <person name="Bills G."/>
            <person name="Bluhm B."/>
            <person name="Cannon C."/>
            <person name="Castanera R."/>
            <person name="Culley D."/>
            <person name="Daum C."/>
            <person name="Ezra D."/>
            <person name="Gonzalez J."/>
            <person name="Henrissat B."/>
            <person name="Kuo A."/>
            <person name="Liang C."/>
            <person name="Lipzen A."/>
            <person name="Lutzoni F."/>
            <person name="Magnuson J."/>
            <person name="Mondo S."/>
            <person name="Nolan M."/>
            <person name="Ohm R."/>
            <person name="Pangilinan J."/>
            <person name="Park H.-J."/>
            <person name="Ramirez L."/>
            <person name="Alfaro M."/>
            <person name="Sun H."/>
            <person name="Tritt A."/>
            <person name="Yoshinaga Y."/>
            <person name="Zwiers L.-H."/>
            <person name="Turgeon B."/>
            <person name="Goodwin S."/>
            <person name="Spatafora J."/>
            <person name="Crous P."/>
            <person name="Grigoriev I."/>
        </authorList>
    </citation>
    <scope>NUCLEOTIDE SEQUENCE</scope>
    <source>
        <strain evidence="3">CBS 107.79</strain>
    </source>
</reference>
<evidence type="ECO:0000259" key="2">
    <source>
        <dbReference type="Pfam" id="PF12697"/>
    </source>
</evidence>
<evidence type="ECO:0000313" key="3">
    <source>
        <dbReference type="EMBL" id="KAF1970844.1"/>
    </source>
</evidence>
<sequence length="357" mass="39264">MLEAKFSGSSEEALPPFPDPEVSSITLEGKPGARIAYTYYPASASKPSHLNPFSKSLVVFLNGMVQPRASWNAAINIFHEKQITNRLPYPALLTYDRYGQGDSDRDPDDPPADGPAHGHDVMSVVHVLYQFTQQIWKEHLDPTDSPCFIFVGNSIGCAIGRLFAQTYPGTVLGLMFLDSVIANTDFVSLWPDPDAPLFNPSILPPSTTAGDIRSARTNMSRMFHPDVPSREGLSRRNLPKLLPDANGPKLEGYHSEGPYVTVVGHDWETFALQTEKGMMKVPQLLTMTYVNPVWQKYNEGLTKITDQGKAIGPLIAVGSGHFVQVDQPGFVADELVSLLDRVVNQVKHVYVTDAIDA</sequence>
<dbReference type="EMBL" id="ML976698">
    <property type="protein sequence ID" value="KAF1970844.1"/>
    <property type="molecule type" value="Genomic_DNA"/>
</dbReference>
<protein>
    <submittedName>
        <fullName evidence="3">Alpha/beta-hydrolase</fullName>
    </submittedName>
</protein>
<dbReference type="GO" id="GO:0016787">
    <property type="term" value="F:hydrolase activity"/>
    <property type="evidence" value="ECO:0007669"/>
    <property type="project" value="UniProtKB-KW"/>
</dbReference>
<feature type="region of interest" description="Disordered" evidence="1">
    <location>
        <begin position="98"/>
        <end position="117"/>
    </location>
</feature>
<dbReference type="Gene3D" id="3.40.50.1820">
    <property type="entry name" value="alpha/beta hydrolase"/>
    <property type="match status" value="1"/>
</dbReference>
<organism evidence="3 4">
    <name type="scientific">Bimuria novae-zelandiae CBS 107.79</name>
    <dbReference type="NCBI Taxonomy" id="1447943"/>
    <lineage>
        <taxon>Eukaryota</taxon>
        <taxon>Fungi</taxon>
        <taxon>Dikarya</taxon>
        <taxon>Ascomycota</taxon>
        <taxon>Pezizomycotina</taxon>
        <taxon>Dothideomycetes</taxon>
        <taxon>Pleosporomycetidae</taxon>
        <taxon>Pleosporales</taxon>
        <taxon>Massarineae</taxon>
        <taxon>Didymosphaeriaceae</taxon>
        <taxon>Bimuria</taxon>
    </lineage>
</organism>
<keyword evidence="3" id="KW-0378">Hydrolase</keyword>
<dbReference type="InterPro" id="IPR000073">
    <property type="entry name" value="AB_hydrolase_1"/>
</dbReference>
<feature type="region of interest" description="Disordered" evidence="1">
    <location>
        <begin position="1"/>
        <end position="22"/>
    </location>
</feature>
<accession>A0A6A5V1E8</accession>
<dbReference type="Proteomes" id="UP000800036">
    <property type="component" value="Unassembled WGS sequence"/>
</dbReference>
<name>A0A6A5V1E8_9PLEO</name>
<dbReference type="Pfam" id="PF12697">
    <property type="entry name" value="Abhydrolase_6"/>
    <property type="match status" value="1"/>
</dbReference>
<dbReference type="InterPro" id="IPR029058">
    <property type="entry name" value="AB_hydrolase_fold"/>
</dbReference>
<dbReference type="OrthoDB" id="3466836at2759"/>
<dbReference type="AlphaFoldDB" id="A0A6A5V1E8"/>
<proteinExistence type="predicted"/>
<dbReference type="SUPFAM" id="SSF53474">
    <property type="entry name" value="alpha/beta-Hydrolases"/>
    <property type="match status" value="1"/>
</dbReference>
<keyword evidence="4" id="KW-1185">Reference proteome</keyword>
<evidence type="ECO:0000256" key="1">
    <source>
        <dbReference type="SAM" id="MobiDB-lite"/>
    </source>
</evidence>
<gene>
    <name evidence="3" type="ORF">BU23DRAFT_203775</name>
</gene>
<evidence type="ECO:0000313" key="4">
    <source>
        <dbReference type="Proteomes" id="UP000800036"/>
    </source>
</evidence>
<feature type="domain" description="AB hydrolase-1" evidence="2">
    <location>
        <begin position="58"/>
        <end position="333"/>
    </location>
</feature>